<organism evidence="4 5">
    <name type="scientific">Meganyctiphanes norvegica</name>
    <name type="common">Northern krill</name>
    <name type="synonym">Thysanopoda norvegica</name>
    <dbReference type="NCBI Taxonomy" id="48144"/>
    <lineage>
        <taxon>Eukaryota</taxon>
        <taxon>Metazoa</taxon>
        <taxon>Ecdysozoa</taxon>
        <taxon>Arthropoda</taxon>
        <taxon>Crustacea</taxon>
        <taxon>Multicrustacea</taxon>
        <taxon>Malacostraca</taxon>
        <taxon>Eumalacostraca</taxon>
        <taxon>Eucarida</taxon>
        <taxon>Euphausiacea</taxon>
        <taxon>Euphausiidae</taxon>
        <taxon>Meganyctiphanes</taxon>
    </lineage>
</organism>
<feature type="domain" description="CCDC92/74 N-terminal" evidence="3">
    <location>
        <begin position="78"/>
        <end position="117"/>
    </location>
</feature>
<dbReference type="EMBL" id="CAXKWB010000263">
    <property type="protein sequence ID" value="CAL4060119.1"/>
    <property type="molecule type" value="Genomic_DNA"/>
</dbReference>
<feature type="compositionally biased region" description="Low complexity" evidence="2">
    <location>
        <begin position="318"/>
        <end position="347"/>
    </location>
</feature>
<evidence type="ECO:0000256" key="1">
    <source>
        <dbReference type="SAM" id="Coils"/>
    </source>
</evidence>
<evidence type="ECO:0000259" key="3">
    <source>
        <dbReference type="Pfam" id="PF14916"/>
    </source>
</evidence>
<feature type="region of interest" description="Disordered" evidence="2">
    <location>
        <begin position="52"/>
        <end position="79"/>
    </location>
</feature>
<proteinExistence type="predicted"/>
<reference evidence="4 5" key="1">
    <citation type="submission" date="2024-05" db="EMBL/GenBank/DDBJ databases">
        <authorList>
            <person name="Wallberg A."/>
        </authorList>
    </citation>
    <scope>NUCLEOTIDE SEQUENCE [LARGE SCALE GENOMIC DNA]</scope>
</reference>
<feature type="compositionally biased region" description="Polar residues" evidence="2">
    <location>
        <begin position="290"/>
        <end position="301"/>
    </location>
</feature>
<feature type="compositionally biased region" description="Basic and acidic residues" evidence="2">
    <location>
        <begin position="1"/>
        <end position="21"/>
    </location>
</feature>
<name>A0AAV2PIX5_MEGNR</name>
<dbReference type="Pfam" id="PF14916">
    <property type="entry name" value="CCDC92"/>
    <property type="match status" value="1"/>
</dbReference>
<dbReference type="Proteomes" id="UP001497623">
    <property type="component" value="Unassembled WGS sequence"/>
</dbReference>
<evidence type="ECO:0000313" key="5">
    <source>
        <dbReference type="Proteomes" id="UP001497623"/>
    </source>
</evidence>
<feature type="compositionally biased region" description="Basic and acidic residues" evidence="2">
    <location>
        <begin position="362"/>
        <end position="375"/>
    </location>
</feature>
<comment type="caution">
    <text evidence="4">The sequence shown here is derived from an EMBL/GenBank/DDBJ whole genome shotgun (WGS) entry which is preliminary data.</text>
</comment>
<keyword evidence="1" id="KW-0175">Coiled coil</keyword>
<sequence>MHSAEDRTTVKSSRSQDHQERASMACGSLFAQETQLGRDLSALELTRADLTRADLTSQQPPRHHQFSRNTDRNRSGGSVHEAVRFLQAEHEKVLTGLHEQVQLLQQRCDDYQFDKHLRHVTLSSEETWRQRVAELTAKYEERTAQVAQLEQQHQYTLMQQEEEREQNRWREMQLQQQVEAREQKVSDLRNEMARLKAQVRDLKIYSTALRTQGGGSRRESRASVTRMNTSSNRPLSRSSRASVGSTDSLDSLGPRSLGSEDGEAGSWRGARLGGGGGASTHSAKLRSIRPSMNTAMSHPPTTSLPPSFASPQPPSLPPLASLQSPRPSSTSITTLPPITQSQSVTRQQVRRQLRLTSAPLLDVDRANPRTRREPA</sequence>
<dbReference type="AlphaFoldDB" id="A0AAV2PIX5"/>
<evidence type="ECO:0000256" key="2">
    <source>
        <dbReference type="SAM" id="MobiDB-lite"/>
    </source>
</evidence>
<protein>
    <recommendedName>
        <fullName evidence="3">CCDC92/74 N-terminal domain-containing protein</fullName>
    </recommendedName>
</protein>
<accession>A0AAV2PIX5</accession>
<dbReference type="InterPro" id="IPR039496">
    <property type="entry name" value="CCDC92/74_N"/>
</dbReference>
<gene>
    <name evidence="4" type="ORF">MNOR_LOCUS1047</name>
</gene>
<feature type="region of interest" description="Disordered" evidence="2">
    <location>
        <begin position="210"/>
        <end position="375"/>
    </location>
</feature>
<feature type="compositionally biased region" description="Polar residues" evidence="2">
    <location>
        <begin position="222"/>
        <end position="249"/>
    </location>
</feature>
<feature type="region of interest" description="Disordered" evidence="2">
    <location>
        <begin position="1"/>
        <end position="26"/>
    </location>
</feature>
<evidence type="ECO:0000313" key="4">
    <source>
        <dbReference type="EMBL" id="CAL4060119.1"/>
    </source>
</evidence>
<keyword evidence="5" id="KW-1185">Reference proteome</keyword>
<feature type="coiled-coil region" evidence="1">
    <location>
        <begin position="132"/>
        <end position="205"/>
    </location>
</feature>